<accession>A0A448WH43</accession>
<feature type="region of interest" description="Disordered" evidence="1">
    <location>
        <begin position="82"/>
        <end position="105"/>
    </location>
</feature>
<evidence type="ECO:0000313" key="3">
    <source>
        <dbReference type="Proteomes" id="UP000784294"/>
    </source>
</evidence>
<organism evidence="2 3">
    <name type="scientific">Protopolystoma xenopodis</name>
    <dbReference type="NCBI Taxonomy" id="117903"/>
    <lineage>
        <taxon>Eukaryota</taxon>
        <taxon>Metazoa</taxon>
        <taxon>Spiralia</taxon>
        <taxon>Lophotrochozoa</taxon>
        <taxon>Platyhelminthes</taxon>
        <taxon>Monogenea</taxon>
        <taxon>Polyopisthocotylea</taxon>
        <taxon>Polystomatidea</taxon>
        <taxon>Polystomatidae</taxon>
        <taxon>Protopolystoma</taxon>
    </lineage>
</organism>
<feature type="compositionally biased region" description="Polar residues" evidence="1">
    <location>
        <begin position="162"/>
        <end position="188"/>
    </location>
</feature>
<reference evidence="2" key="1">
    <citation type="submission" date="2018-11" db="EMBL/GenBank/DDBJ databases">
        <authorList>
            <consortium name="Pathogen Informatics"/>
        </authorList>
    </citation>
    <scope>NUCLEOTIDE SEQUENCE</scope>
</reference>
<name>A0A448WH43_9PLAT</name>
<dbReference type="AlphaFoldDB" id="A0A448WH43"/>
<evidence type="ECO:0000313" key="2">
    <source>
        <dbReference type="EMBL" id="VEL11596.1"/>
    </source>
</evidence>
<keyword evidence="3" id="KW-1185">Reference proteome</keyword>
<evidence type="ECO:0000256" key="1">
    <source>
        <dbReference type="SAM" id="MobiDB-lite"/>
    </source>
</evidence>
<feature type="region of interest" description="Disordered" evidence="1">
    <location>
        <begin position="202"/>
        <end position="237"/>
    </location>
</feature>
<feature type="region of interest" description="Disordered" evidence="1">
    <location>
        <begin position="1"/>
        <end position="27"/>
    </location>
</feature>
<protein>
    <submittedName>
        <fullName evidence="2">Uncharacterized protein</fullName>
    </submittedName>
</protein>
<proteinExistence type="predicted"/>
<feature type="region of interest" description="Disordered" evidence="1">
    <location>
        <begin position="119"/>
        <end position="190"/>
    </location>
</feature>
<feature type="non-terminal residue" evidence="2">
    <location>
        <position position="237"/>
    </location>
</feature>
<feature type="compositionally biased region" description="Acidic residues" evidence="1">
    <location>
        <begin position="129"/>
        <end position="148"/>
    </location>
</feature>
<gene>
    <name evidence="2" type="ORF">PXEA_LOCUS5036</name>
</gene>
<comment type="caution">
    <text evidence="2">The sequence shown here is derived from an EMBL/GenBank/DDBJ whole genome shotgun (WGS) entry which is preliminary data.</text>
</comment>
<feature type="compositionally biased region" description="Basic and acidic residues" evidence="1">
    <location>
        <begin position="1"/>
        <end position="10"/>
    </location>
</feature>
<dbReference type="Proteomes" id="UP000784294">
    <property type="component" value="Unassembled WGS sequence"/>
</dbReference>
<dbReference type="EMBL" id="CAAALY010012269">
    <property type="protein sequence ID" value="VEL11596.1"/>
    <property type="molecule type" value="Genomic_DNA"/>
</dbReference>
<sequence>METDEKRELAEEVGTMEPLPGQSIFCPETAGGDDLLDSLQGCLQRPIGLDLKEHLLLMDASEPEPQATDSRADESIEAWPTAAQADLKPVEVGQVESAKEETSTSPVIDVQEFIITESNLVPDAAVDMDSPEEEEANGNGDGDGEEEVELGRIATKRDSSHRPSNLSSLTDDQTPTSQEASTVVTESPRSVKLMSEAISEMSDCHDDENFSRETVRQDETEERFLLPRAAKETEEEA</sequence>